<reference evidence="2 3" key="1">
    <citation type="submission" date="2019-06" db="EMBL/GenBank/DDBJ databases">
        <title>Rhizobium sp. CL12 isolated from roots of soybean.</title>
        <authorList>
            <person name="Wang C."/>
        </authorList>
    </citation>
    <scope>NUCLEOTIDE SEQUENCE [LARGE SCALE GENOMIC DNA]</scope>
    <source>
        <strain evidence="2 3">CL12</strain>
    </source>
</reference>
<accession>A0A504V3E0</accession>
<comment type="caution">
    <text evidence="2">The sequence shown here is derived from an EMBL/GenBank/DDBJ whole genome shotgun (WGS) entry which is preliminary data.</text>
</comment>
<evidence type="ECO:0000256" key="1">
    <source>
        <dbReference type="SAM" id="MobiDB-lite"/>
    </source>
</evidence>
<name>A0A504V3E0_9HYPH</name>
<organism evidence="2 3">
    <name type="scientific">Rhizobium glycinendophyticum</name>
    <dbReference type="NCBI Taxonomy" id="2589807"/>
    <lineage>
        <taxon>Bacteria</taxon>
        <taxon>Pseudomonadati</taxon>
        <taxon>Pseudomonadota</taxon>
        <taxon>Alphaproteobacteria</taxon>
        <taxon>Hyphomicrobiales</taxon>
        <taxon>Rhizobiaceae</taxon>
        <taxon>Rhizobium/Agrobacterium group</taxon>
        <taxon>Rhizobium</taxon>
    </lineage>
</organism>
<evidence type="ECO:0000313" key="3">
    <source>
        <dbReference type="Proteomes" id="UP000316429"/>
    </source>
</evidence>
<gene>
    <name evidence="2" type="ORF">FJQ55_02720</name>
</gene>
<keyword evidence="3" id="KW-1185">Reference proteome</keyword>
<dbReference type="EMBL" id="VFYP01000001">
    <property type="protein sequence ID" value="TPP12012.1"/>
    <property type="molecule type" value="Genomic_DNA"/>
</dbReference>
<dbReference type="Proteomes" id="UP000316429">
    <property type="component" value="Unassembled WGS sequence"/>
</dbReference>
<evidence type="ECO:0000313" key="2">
    <source>
        <dbReference type="EMBL" id="TPP12012.1"/>
    </source>
</evidence>
<protein>
    <submittedName>
        <fullName evidence="2">Uncharacterized protein</fullName>
    </submittedName>
</protein>
<dbReference type="OrthoDB" id="8117066at2"/>
<sequence length="63" mass="6713">MEKDAAGQFVGTQHGGKSDGVASAKPTVVTGSEDATAHKWSPDKKDPPDDWDANFDLRDPDKS</sequence>
<feature type="region of interest" description="Disordered" evidence="1">
    <location>
        <begin position="1"/>
        <end position="63"/>
    </location>
</feature>
<dbReference type="AlphaFoldDB" id="A0A504V3E0"/>
<proteinExistence type="predicted"/>
<feature type="compositionally biased region" description="Basic and acidic residues" evidence="1">
    <location>
        <begin position="35"/>
        <end position="48"/>
    </location>
</feature>